<dbReference type="Pfam" id="PF00005">
    <property type="entry name" value="ABC_tran"/>
    <property type="match status" value="1"/>
</dbReference>
<evidence type="ECO:0000313" key="9">
    <source>
        <dbReference type="EMBL" id="KKY01112.1"/>
    </source>
</evidence>
<name>A0A0M3DI97_9FIRM</name>
<keyword evidence="3" id="KW-0547">Nucleotide-binding</keyword>
<evidence type="ECO:0000256" key="6">
    <source>
        <dbReference type="ARBA" id="ARBA00022970"/>
    </source>
</evidence>
<dbReference type="GO" id="GO:0016887">
    <property type="term" value="F:ATP hydrolysis activity"/>
    <property type="evidence" value="ECO:0007669"/>
    <property type="project" value="InterPro"/>
</dbReference>
<accession>A0A0M3DI97</accession>
<evidence type="ECO:0000313" key="10">
    <source>
        <dbReference type="Proteomes" id="UP000034407"/>
    </source>
</evidence>
<evidence type="ECO:0000256" key="2">
    <source>
        <dbReference type="ARBA" id="ARBA00022475"/>
    </source>
</evidence>
<dbReference type="PROSITE" id="PS00211">
    <property type="entry name" value="ABC_TRANSPORTER_1"/>
    <property type="match status" value="1"/>
</dbReference>
<keyword evidence="5" id="KW-1278">Translocase</keyword>
<dbReference type="PANTHER" id="PTHR43166:SF30">
    <property type="entry name" value="METHIONINE IMPORT ATP-BINDING PROTEIN METN"/>
    <property type="match status" value="1"/>
</dbReference>
<evidence type="ECO:0000256" key="3">
    <source>
        <dbReference type="ARBA" id="ARBA00022741"/>
    </source>
</evidence>
<keyword evidence="1" id="KW-0813">Transport</keyword>
<protein>
    <recommendedName>
        <fullName evidence="8">ABC transporter domain-containing protein</fullName>
    </recommendedName>
</protein>
<reference evidence="9 10" key="1">
    <citation type="submission" date="2015-04" db="EMBL/GenBank/DDBJ databases">
        <title>Microcin producing Clostridium sp. JC272T.</title>
        <authorList>
            <person name="Jyothsna T."/>
            <person name="Sasikala C."/>
            <person name="Ramana C."/>
        </authorList>
    </citation>
    <scope>NUCLEOTIDE SEQUENCE [LARGE SCALE GENOMIC DNA]</scope>
    <source>
        <strain evidence="9 10">JC272</strain>
    </source>
</reference>
<evidence type="ECO:0000256" key="7">
    <source>
        <dbReference type="ARBA" id="ARBA00023136"/>
    </source>
</evidence>
<dbReference type="AlphaFoldDB" id="A0A0M3DI97"/>
<dbReference type="EMBL" id="LBBT01000216">
    <property type="protein sequence ID" value="KKY01112.1"/>
    <property type="molecule type" value="Genomic_DNA"/>
</dbReference>
<evidence type="ECO:0000256" key="4">
    <source>
        <dbReference type="ARBA" id="ARBA00022840"/>
    </source>
</evidence>
<dbReference type="InterPro" id="IPR003439">
    <property type="entry name" value="ABC_transporter-like_ATP-bd"/>
</dbReference>
<dbReference type="InterPro" id="IPR027417">
    <property type="entry name" value="P-loop_NTPase"/>
</dbReference>
<keyword evidence="7" id="KW-0472">Membrane</keyword>
<evidence type="ECO:0000256" key="5">
    <source>
        <dbReference type="ARBA" id="ARBA00022967"/>
    </source>
</evidence>
<proteinExistence type="predicted"/>
<keyword evidence="4" id="KW-0067">ATP-binding</keyword>
<evidence type="ECO:0000256" key="1">
    <source>
        <dbReference type="ARBA" id="ARBA00022448"/>
    </source>
</evidence>
<dbReference type="InterPro" id="IPR050086">
    <property type="entry name" value="MetN_ABC_transporter-like"/>
</dbReference>
<dbReference type="SMART" id="SM00382">
    <property type="entry name" value="AAA"/>
    <property type="match status" value="1"/>
</dbReference>
<dbReference type="PATRIC" id="fig|1629550.3.peg.1573"/>
<keyword evidence="2" id="KW-1003">Cell membrane</keyword>
<sequence>MIEIKNLSKKYGENEILKNINLTINSGEIFGLVGASGAGKSTILNCINGIDEYQNGSILVDGIKIESLSSSELRDMRKNIGVVFQNASLLKRKDVFQNISLPLECWGYDRGYIKDRVYKLAEMVGIENKLNSRPDELSGGQRQRVCIARALALEPKYLLSDESTSALDPKTTLSILELIKQIHKEIGLTVVFVTHEMQVIQNICERMAILEDGNISDCGYVTEMFLNKPKSLQRLLGKEEIELPEEGVNLSFNLLSDTVNMPILCDLVKVSENKISIVDAKFYNSVSGKICNITINLVKEDLCVITNYLKSKNILFKIIENRGR</sequence>
<dbReference type="SUPFAM" id="SSF52540">
    <property type="entry name" value="P-loop containing nucleoside triphosphate hydrolases"/>
    <property type="match status" value="1"/>
</dbReference>
<organism evidence="9 10">
    <name type="scientific">Paraclostridium benzoelyticum</name>
    <dbReference type="NCBI Taxonomy" id="1629550"/>
    <lineage>
        <taxon>Bacteria</taxon>
        <taxon>Bacillati</taxon>
        <taxon>Bacillota</taxon>
        <taxon>Clostridia</taxon>
        <taxon>Peptostreptococcales</taxon>
        <taxon>Peptostreptococcaceae</taxon>
        <taxon>Paraclostridium</taxon>
    </lineage>
</organism>
<dbReference type="GO" id="GO:0005524">
    <property type="term" value="F:ATP binding"/>
    <property type="evidence" value="ECO:0007669"/>
    <property type="project" value="UniProtKB-KW"/>
</dbReference>
<keyword evidence="10" id="KW-1185">Reference proteome</keyword>
<dbReference type="OrthoDB" id="9804199at2"/>
<comment type="caution">
    <text evidence="9">The sequence shown here is derived from an EMBL/GenBank/DDBJ whole genome shotgun (WGS) entry which is preliminary data.</text>
</comment>
<feature type="domain" description="ABC transporter" evidence="8">
    <location>
        <begin position="2"/>
        <end position="237"/>
    </location>
</feature>
<dbReference type="RefSeq" id="WP_046823247.1">
    <property type="nucleotide sequence ID" value="NZ_LBBT01000216.1"/>
</dbReference>
<gene>
    <name evidence="9" type="ORF">VN21_10610</name>
</gene>
<dbReference type="PROSITE" id="PS50893">
    <property type="entry name" value="ABC_TRANSPORTER_2"/>
    <property type="match status" value="1"/>
</dbReference>
<evidence type="ECO:0000259" key="8">
    <source>
        <dbReference type="PROSITE" id="PS50893"/>
    </source>
</evidence>
<dbReference type="InterPro" id="IPR017871">
    <property type="entry name" value="ABC_transporter-like_CS"/>
</dbReference>
<dbReference type="PANTHER" id="PTHR43166">
    <property type="entry name" value="AMINO ACID IMPORT ATP-BINDING PROTEIN"/>
    <property type="match status" value="1"/>
</dbReference>
<dbReference type="Gene3D" id="3.40.50.300">
    <property type="entry name" value="P-loop containing nucleotide triphosphate hydrolases"/>
    <property type="match status" value="1"/>
</dbReference>
<keyword evidence="6" id="KW-0029">Amino-acid transport</keyword>
<dbReference type="Proteomes" id="UP000034407">
    <property type="component" value="Unassembled WGS sequence"/>
</dbReference>
<dbReference type="GO" id="GO:0006865">
    <property type="term" value="P:amino acid transport"/>
    <property type="evidence" value="ECO:0007669"/>
    <property type="project" value="UniProtKB-KW"/>
</dbReference>
<dbReference type="InterPro" id="IPR003593">
    <property type="entry name" value="AAA+_ATPase"/>
</dbReference>